<dbReference type="GO" id="GO:0005576">
    <property type="term" value="C:extracellular region"/>
    <property type="evidence" value="ECO:0007669"/>
    <property type="project" value="InterPro"/>
</dbReference>
<dbReference type="RefSeq" id="WP_094660645.1">
    <property type="nucleotide sequence ID" value="NZ_MWWR01000006.1"/>
</dbReference>
<dbReference type="InterPro" id="IPR003540">
    <property type="entry name" value="ADP-ribosyltransferase"/>
</dbReference>
<dbReference type="EMBL" id="MWWR01000006">
    <property type="protein sequence ID" value="OZG51736.1"/>
    <property type="molecule type" value="Genomic_DNA"/>
</dbReference>
<dbReference type="SUPFAM" id="SSF56399">
    <property type="entry name" value="ADP-ribosylation"/>
    <property type="match status" value="1"/>
</dbReference>
<feature type="domain" description="ADP ribosyltransferase" evidence="2">
    <location>
        <begin position="331"/>
        <end position="482"/>
    </location>
</feature>
<dbReference type="GO" id="GO:0016740">
    <property type="term" value="F:transferase activity"/>
    <property type="evidence" value="ECO:0007669"/>
    <property type="project" value="UniProtKB-KW"/>
</dbReference>
<feature type="region of interest" description="Disordered" evidence="1">
    <location>
        <begin position="1"/>
        <end position="27"/>
    </location>
</feature>
<gene>
    <name evidence="3" type="ORF">PSRA_0816</name>
</gene>
<reference evidence="3 4" key="1">
    <citation type="journal article" date="2017" name="BMC Genomics">
        <title>Comparative genomic and phylogenomic analyses of the Bifidobacteriaceae family.</title>
        <authorList>
            <person name="Lugli G.A."/>
            <person name="Milani C."/>
            <person name="Turroni F."/>
            <person name="Duranti S."/>
            <person name="Mancabelli L."/>
            <person name="Mangifesta M."/>
            <person name="Ferrario C."/>
            <person name="Modesto M."/>
            <person name="Mattarelli P."/>
            <person name="Jiri K."/>
            <person name="van Sinderen D."/>
            <person name="Ventura M."/>
        </authorList>
    </citation>
    <scope>NUCLEOTIDE SEQUENCE [LARGE SCALE GENOMIC DNA]</scope>
    <source>
        <strain evidence="3 4">DSM 24742</strain>
    </source>
</reference>
<dbReference type="Pfam" id="PF25310">
    <property type="entry name" value="VG15"/>
    <property type="match status" value="1"/>
</dbReference>
<accession>A0A261EYJ4</accession>
<comment type="caution">
    <text evidence="3">The sequence shown here is derived from an EMBL/GenBank/DDBJ whole genome shotgun (WGS) entry which is preliminary data.</text>
</comment>
<protein>
    <submittedName>
        <fullName evidence="3">ADP-ribosyltransferase exoenzyme</fullName>
    </submittedName>
</protein>
<dbReference type="PROSITE" id="PS51996">
    <property type="entry name" value="TR_MART"/>
    <property type="match status" value="1"/>
</dbReference>
<evidence type="ECO:0000256" key="1">
    <source>
        <dbReference type="SAM" id="MobiDB-lite"/>
    </source>
</evidence>
<organism evidence="3 4">
    <name type="scientific">Pseudoscardovia radai</name>
    <dbReference type="NCBI Taxonomy" id="987066"/>
    <lineage>
        <taxon>Bacteria</taxon>
        <taxon>Bacillati</taxon>
        <taxon>Actinomycetota</taxon>
        <taxon>Actinomycetes</taxon>
        <taxon>Bifidobacteriales</taxon>
        <taxon>Bifidobacteriaceae</taxon>
        <taxon>Pseudoscardovia</taxon>
    </lineage>
</organism>
<name>A0A261EYJ4_9BIFI</name>
<dbReference type="Gene3D" id="3.90.176.10">
    <property type="entry name" value="Toxin ADP-ribosyltransferase, Chain A, domain 1"/>
    <property type="match status" value="1"/>
</dbReference>
<keyword evidence="4" id="KW-1185">Reference proteome</keyword>
<dbReference type="InterPro" id="IPR057369">
    <property type="entry name" value="VG15"/>
</dbReference>
<evidence type="ECO:0000313" key="4">
    <source>
        <dbReference type="Proteomes" id="UP000216725"/>
    </source>
</evidence>
<evidence type="ECO:0000259" key="2">
    <source>
        <dbReference type="Pfam" id="PF03496"/>
    </source>
</evidence>
<proteinExistence type="predicted"/>
<dbReference type="Proteomes" id="UP000216725">
    <property type="component" value="Unassembled WGS sequence"/>
</dbReference>
<evidence type="ECO:0000313" key="3">
    <source>
        <dbReference type="EMBL" id="OZG51736.1"/>
    </source>
</evidence>
<dbReference type="AlphaFoldDB" id="A0A261EYJ4"/>
<keyword evidence="3" id="KW-0808">Transferase</keyword>
<dbReference type="OrthoDB" id="3194844at2"/>
<sequence length="508" mass="55748">MAGSSDAFSPEGGGLSTSSDPGLRRELDAAWREYQDELQNLADELSEEIEQAYDAGGIHRQDIPYLIREETRAAGQLADNYYDTVRSLWQKHGVDLPGFEHPGTIDPDRTLYRVAGGSTNTDEPGLTFTELMNGQGHGLAIDDFWRIAASGSAHDGGAMSMEDWQQVAGDMIRQGARDRTQTLVRRDPAKPRYARVPRGAVTCAFCTMLAGRGFVYWTAQSAGLGSTYHRHCDCMIEPSFGKQELSGYDPDPYQRLYTAARSRLDAERGAGNYSYKDILSVMRRIGGGMVTDAAPLAQDASDALSDPTSWVGITPRSLRHLSARADDLEGLRSGFTRAQRSAVRRWKSGSFKRINAALFADGELPQGVAEEASVLDSVIGRSRTIQQFSVSRYMRFDTFGVTSPEELLNKEDGETFDVPGFMSTTLKKDGVDISHGQQDAAQEKMVVRILVPQNTHCLYLEGVKSDKGEGQLEILLPRGGSLEFLGAATDEKGDIIAYTRFREGVGKL</sequence>
<dbReference type="Pfam" id="PF03496">
    <property type="entry name" value="ADPrib_exo_Tox"/>
    <property type="match status" value="1"/>
</dbReference>